<name>A0A9N9RSE9_9DIPT</name>
<proteinExistence type="inferred from homology"/>
<reference evidence="7" key="1">
    <citation type="submission" date="2022-01" db="EMBL/GenBank/DDBJ databases">
        <authorList>
            <person name="King R."/>
        </authorList>
    </citation>
    <scope>NUCLEOTIDE SEQUENCE</scope>
</reference>
<comment type="subcellular location">
    <subcellularLocation>
        <location evidence="1">Secreted</location>
    </subcellularLocation>
</comment>
<evidence type="ECO:0000256" key="1">
    <source>
        <dbReference type="ARBA" id="ARBA00004613"/>
    </source>
</evidence>
<dbReference type="OrthoDB" id="199913at2759"/>
<dbReference type="PANTHER" id="PTHR11610:SF37">
    <property type="entry name" value="GH01208P"/>
    <property type="match status" value="1"/>
</dbReference>
<feature type="chain" id="PRO_5040507519" description="Lipase domain-containing protein" evidence="5">
    <location>
        <begin position="19"/>
        <end position="312"/>
    </location>
</feature>
<evidence type="ECO:0000256" key="3">
    <source>
        <dbReference type="ARBA" id="ARBA00022525"/>
    </source>
</evidence>
<dbReference type="Proteomes" id="UP001153620">
    <property type="component" value="Chromosome 2"/>
</dbReference>
<dbReference type="PROSITE" id="PS51257">
    <property type="entry name" value="PROKAR_LIPOPROTEIN"/>
    <property type="match status" value="1"/>
</dbReference>
<dbReference type="InterPro" id="IPR000734">
    <property type="entry name" value="TAG_lipase"/>
</dbReference>
<organism evidence="7 8">
    <name type="scientific">Chironomus riparius</name>
    <dbReference type="NCBI Taxonomy" id="315576"/>
    <lineage>
        <taxon>Eukaryota</taxon>
        <taxon>Metazoa</taxon>
        <taxon>Ecdysozoa</taxon>
        <taxon>Arthropoda</taxon>
        <taxon>Hexapoda</taxon>
        <taxon>Insecta</taxon>
        <taxon>Pterygota</taxon>
        <taxon>Neoptera</taxon>
        <taxon>Endopterygota</taxon>
        <taxon>Diptera</taxon>
        <taxon>Nematocera</taxon>
        <taxon>Chironomoidea</taxon>
        <taxon>Chironomidae</taxon>
        <taxon>Chironominae</taxon>
        <taxon>Chironomus</taxon>
    </lineage>
</organism>
<reference evidence="7" key="2">
    <citation type="submission" date="2022-10" db="EMBL/GenBank/DDBJ databases">
        <authorList>
            <consortium name="ENA_rothamsted_submissions"/>
            <consortium name="culmorum"/>
            <person name="King R."/>
        </authorList>
    </citation>
    <scope>NUCLEOTIDE SEQUENCE</scope>
</reference>
<evidence type="ECO:0000256" key="5">
    <source>
        <dbReference type="SAM" id="SignalP"/>
    </source>
</evidence>
<keyword evidence="8" id="KW-1185">Reference proteome</keyword>
<keyword evidence="5" id="KW-0732">Signal</keyword>
<dbReference type="InterPro" id="IPR013818">
    <property type="entry name" value="Lipase"/>
</dbReference>
<evidence type="ECO:0000259" key="6">
    <source>
        <dbReference type="Pfam" id="PF00151"/>
    </source>
</evidence>
<dbReference type="SUPFAM" id="SSF53474">
    <property type="entry name" value="alpha/beta-Hydrolases"/>
    <property type="match status" value="1"/>
</dbReference>
<dbReference type="Pfam" id="PF00151">
    <property type="entry name" value="Lipase"/>
    <property type="match status" value="1"/>
</dbReference>
<dbReference type="GO" id="GO:0016298">
    <property type="term" value="F:lipase activity"/>
    <property type="evidence" value="ECO:0007669"/>
    <property type="project" value="InterPro"/>
</dbReference>
<dbReference type="Gene3D" id="3.40.50.1820">
    <property type="entry name" value="alpha/beta hydrolase"/>
    <property type="match status" value="1"/>
</dbReference>
<dbReference type="GO" id="GO:0016042">
    <property type="term" value="P:lipid catabolic process"/>
    <property type="evidence" value="ECO:0007669"/>
    <property type="project" value="TreeGrafter"/>
</dbReference>
<dbReference type="PANTHER" id="PTHR11610">
    <property type="entry name" value="LIPASE"/>
    <property type="match status" value="1"/>
</dbReference>
<protein>
    <recommendedName>
        <fullName evidence="6">Lipase domain-containing protein</fullName>
    </recommendedName>
</protein>
<sequence length="312" mass="34172">MFGKILIVLVALAATASAQSCLSFLFYTTATNIVTYSTANLTGILTNPNFNRQRVTALYMYGFQQAISTPSVVQVRDAYIQNGNHNFLLMDCDSSYTAVNANSLADEVSDVLLQFFNVGYESWHLVGFSLGAQIAGMTGRHVRRKSLRRHSVPRITGIDPGQLPIGLFSDINADDAAFVDIIHVETVHFGTVNAVGHVNFWVNGGVTQPMCTGAVAVGKLIEFKFWFLELTMSFQFSVVATCSHLMGPTYWSESLTANNPNIFRAQQCASWDAFVNNQCVNNPTSPMGIGVNFNAQGNHFLRTNLVAPFSLT</sequence>
<feature type="domain" description="Lipase" evidence="6">
    <location>
        <begin position="22"/>
        <end position="308"/>
    </location>
</feature>
<comment type="similarity">
    <text evidence="2 4">Belongs to the AB hydrolase superfamily. Lipase family.</text>
</comment>
<dbReference type="GO" id="GO:0005615">
    <property type="term" value="C:extracellular space"/>
    <property type="evidence" value="ECO:0007669"/>
    <property type="project" value="TreeGrafter"/>
</dbReference>
<evidence type="ECO:0000313" key="8">
    <source>
        <dbReference type="Proteomes" id="UP001153620"/>
    </source>
</evidence>
<keyword evidence="3" id="KW-0964">Secreted</keyword>
<dbReference type="EMBL" id="OU895878">
    <property type="protein sequence ID" value="CAG9801921.1"/>
    <property type="molecule type" value="Genomic_DNA"/>
</dbReference>
<gene>
    <name evidence="7" type="ORF">CHIRRI_LOCUS4841</name>
</gene>
<dbReference type="GO" id="GO:0017171">
    <property type="term" value="F:serine hydrolase activity"/>
    <property type="evidence" value="ECO:0007669"/>
    <property type="project" value="TreeGrafter"/>
</dbReference>
<dbReference type="AlphaFoldDB" id="A0A9N9RSE9"/>
<feature type="signal peptide" evidence="5">
    <location>
        <begin position="1"/>
        <end position="18"/>
    </location>
</feature>
<evidence type="ECO:0000256" key="2">
    <source>
        <dbReference type="ARBA" id="ARBA00010701"/>
    </source>
</evidence>
<evidence type="ECO:0000256" key="4">
    <source>
        <dbReference type="RuleBase" id="RU004262"/>
    </source>
</evidence>
<evidence type="ECO:0000313" key="7">
    <source>
        <dbReference type="EMBL" id="CAG9801921.1"/>
    </source>
</evidence>
<dbReference type="InterPro" id="IPR029058">
    <property type="entry name" value="AB_hydrolase_fold"/>
</dbReference>
<accession>A0A9N9RSE9</accession>